<dbReference type="STRING" id="157652.A0A371HXV4"/>
<evidence type="ECO:0000313" key="3">
    <source>
        <dbReference type="Proteomes" id="UP000257109"/>
    </source>
</evidence>
<dbReference type="EMBL" id="QJKJ01001433">
    <property type="protein sequence ID" value="RDY07612.1"/>
    <property type="molecule type" value="Genomic_DNA"/>
</dbReference>
<dbReference type="Pfam" id="PF07885">
    <property type="entry name" value="Ion_trans_2"/>
    <property type="match status" value="1"/>
</dbReference>
<reference evidence="2" key="1">
    <citation type="submission" date="2018-05" db="EMBL/GenBank/DDBJ databases">
        <title>Draft genome of Mucuna pruriens seed.</title>
        <authorList>
            <person name="Nnadi N.E."/>
            <person name="Vos R."/>
            <person name="Hasami M.H."/>
            <person name="Devisetty U.K."/>
            <person name="Aguiy J.C."/>
        </authorList>
    </citation>
    <scope>NUCLEOTIDE SEQUENCE [LARGE SCALE GENOMIC DNA]</scope>
    <source>
        <strain evidence="2">JCA_2017</strain>
    </source>
</reference>
<dbReference type="Gene3D" id="1.10.287.70">
    <property type="match status" value="1"/>
</dbReference>
<keyword evidence="3" id="KW-1185">Reference proteome</keyword>
<sequence>MPKRDDSTKTSYAKQLCFDAQRKSKNNSVQCLGAILNAIALLTVLHLKEAVAVVVTESCSSRAKKQLRKRRYLRFRSASLADLAPPETNGNGSIPCSESIFGKLNPSSREVAMHHASTFVMHQKKIVGVLDAVYFTIVTVTTVAYGDLVPNSVLTKLLGHAFFFTEWHW</sequence>
<keyword evidence="2" id="KW-0406">Ion transport</keyword>
<keyword evidence="2" id="KW-0407">Ion channel</keyword>
<organism evidence="2 3">
    <name type="scientific">Mucuna pruriens</name>
    <name type="common">Velvet bean</name>
    <name type="synonym">Dolichos pruriens</name>
    <dbReference type="NCBI Taxonomy" id="157652"/>
    <lineage>
        <taxon>Eukaryota</taxon>
        <taxon>Viridiplantae</taxon>
        <taxon>Streptophyta</taxon>
        <taxon>Embryophyta</taxon>
        <taxon>Tracheophyta</taxon>
        <taxon>Spermatophyta</taxon>
        <taxon>Magnoliopsida</taxon>
        <taxon>eudicotyledons</taxon>
        <taxon>Gunneridae</taxon>
        <taxon>Pentapetalae</taxon>
        <taxon>rosids</taxon>
        <taxon>fabids</taxon>
        <taxon>Fabales</taxon>
        <taxon>Fabaceae</taxon>
        <taxon>Papilionoideae</taxon>
        <taxon>50 kb inversion clade</taxon>
        <taxon>NPAAA clade</taxon>
        <taxon>indigoferoid/millettioid clade</taxon>
        <taxon>Phaseoleae</taxon>
        <taxon>Mucuna</taxon>
    </lineage>
</organism>
<name>A0A371HXV4_MUCPR</name>
<dbReference type="GO" id="GO:0034220">
    <property type="term" value="P:monoatomic ion transmembrane transport"/>
    <property type="evidence" value="ECO:0007669"/>
    <property type="project" value="UniProtKB-KW"/>
</dbReference>
<gene>
    <name evidence="2" type="primary">TPKA</name>
    <name evidence="2" type="ORF">CR513_08245</name>
</gene>
<evidence type="ECO:0000259" key="1">
    <source>
        <dbReference type="Pfam" id="PF07885"/>
    </source>
</evidence>
<keyword evidence="2" id="KW-0813">Transport</keyword>
<dbReference type="Proteomes" id="UP000257109">
    <property type="component" value="Unassembled WGS sequence"/>
</dbReference>
<protein>
    <submittedName>
        <fullName evidence="2">Two pore potassium channel a</fullName>
    </submittedName>
</protein>
<dbReference type="AlphaFoldDB" id="A0A371HXV4"/>
<dbReference type="SUPFAM" id="SSF81324">
    <property type="entry name" value="Voltage-gated potassium channels"/>
    <property type="match status" value="1"/>
</dbReference>
<proteinExistence type="predicted"/>
<dbReference type="OrthoDB" id="415460at2759"/>
<accession>A0A371HXV4</accession>
<feature type="domain" description="Potassium channel" evidence="1">
    <location>
        <begin position="124"/>
        <end position="161"/>
    </location>
</feature>
<evidence type="ECO:0000313" key="2">
    <source>
        <dbReference type="EMBL" id="RDY07612.1"/>
    </source>
</evidence>
<dbReference type="InterPro" id="IPR013099">
    <property type="entry name" value="K_chnl_dom"/>
</dbReference>
<comment type="caution">
    <text evidence="2">The sequence shown here is derived from an EMBL/GenBank/DDBJ whole genome shotgun (WGS) entry which is preliminary data.</text>
</comment>
<feature type="non-terminal residue" evidence="2">
    <location>
        <position position="1"/>
    </location>
</feature>